<organism evidence="1 3">
    <name type="scientific">Xanthobacter flavus</name>
    <dbReference type="NCBI Taxonomy" id="281"/>
    <lineage>
        <taxon>Bacteria</taxon>
        <taxon>Pseudomonadati</taxon>
        <taxon>Pseudomonadota</taxon>
        <taxon>Alphaproteobacteria</taxon>
        <taxon>Hyphomicrobiales</taxon>
        <taxon>Xanthobacteraceae</taxon>
        <taxon>Xanthobacter</taxon>
    </lineage>
</organism>
<dbReference type="EMBL" id="JAVDPY010000005">
    <property type="protein sequence ID" value="MDR6334531.1"/>
    <property type="molecule type" value="Genomic_DNA"/>
</dbReference>
<proteinExistence type="predicted"/>
<comment type="caution">
    <text evidence="1">The sequence shown here is derived from an EMBL/GenBank/DDBJ whole genome shotgun (WGS) entry which is preliminary data.</text>
</comment>
<sequence>MSTEAELEAAREWLRRLLEGVTAANSAAEAVALAAFRQHGPRAQQVPAVRIMEAAE</sequence>
<dbReference type="AlphaFoldDB" id="A0A9W6CNT9"/>
<dbReference type="EMBL" id="BSDO01000004">
    <property type="protein sequence ID" value="GLI23451.1"/>
    <property type="molecule type" value="Genomic_DNA"/>
</dbReference>
<evidence type="ECO:0000313" key="1">
    <source>
        <dbReference type="EMBL" id="GLI23451.1"/>
    </source>
</evidence>
<protein>
    <submittedName>
        <fullName evidence="1">Uncharacterized protein</fullName>
    </submittedName>
</protein>
<accession>A0A9W6CNT9</accession>
<keyword evidence="4" id="KW-1185">Reference proteome</keyword>
<evidence type="ECO:0000313" key="4">
    <source>
        <dbReference type="Proteomes" id="UP001245370"/>
    </source>
</evidence>
<evidence type="ECO:0000313" key="2">
    <source>
        <dbReference type="EMBL" id="MDR6334531.1"/>
    </source>
</evidence>
<reference evidence="1" key="1">
    <citation type="submission" date="2022-12" db="EMBL/GenBank/DDBJ databases">
        <title>Reference genome sequencing for broad-spectrum identification of bacterial and archaeal isolates by mass spectrometry.</title>
        <authorList>
            <person name="Sekiguchi Y."/>
            <person name="Tourlousse D.M."/>
        </authorList>
    </citation>
    <scope>NUCLEOTIDE SEQUENCE</scope>
    <source>
        <strain evidence="1">301</strain>
    </source>
</reference>
<dbReference type="GeneID" id="95763909"/>
<dbReference type="Proteomes" id="UP001144397">
    <property type="component" value="Unassembled WGS sequence"/>
</dbReference>
<evidence type="ECO:0000313" key="3">
    <source>
        <dbReference type="Proteomes" id="UP001144397"/>
    </source>
</evidence>
<dbReference type="RefSeq" id="WP_281808293.1">
    <property type="nucleotide sequence ID" value="NZ_BSDO01000004.1"/>
</dbReference>
<reference evidence="2 4" key="2">
    <citation type="submission" date="2023-07" db="EMBL/GenBank/DDBJ databases">
        <title>Genomic Encyclopedia of Type Strains, Phase IV (KMG-IV): sequencing the most valuable type-strain genomes for metagenomic binning, comparative biology and taxonomic classification.</title>
        <authorList>
            <person name="Goeker M."/>
        </authorList>
    </citation>
    <scope>NUCLEOTIDE SEQUENCE [LARGE SCALE GENOMIC DNA]</scope>
    <source>
        <strain evidence="2 4">DSM 338</strain>
    </source>
</reference>
<dbReference type="Proteomes" id="UP001245370">
    <property type="component" value="Unassembled WGS sequence"/>
</dbReference>
<name>A0A9W6CNT9_XANFL</name>
<gene>
    <name evidence="2" type="ORF">GGQ86_003013</name>
    <name evidence="1" type="ORF">XFLAVUS301_31250</name>
</gene>